<keyword evidence="3" id="KW-1185">Reference proteome</keyword>
<dbReference type="RefSeq" id="WP_111515651.1">
    <property type="nucleotide sequence ID" value="NZ_QFYR01000003.1"/>
</dbReference>
<evidence type="ECO:0008006" key="4">
    <source>
        <dbReference type="Google" id="ProtNLM"/>
    </source>
</evidence>
<gene>
    <name evidence="2" type="ORF">DJ018_14445</name>
</gene>
<accession>A0A328ACU9</accession>
<dbReference type="OrthoDB" id="7183179at2"/>
<dbReference type="AlphaFoldDB" id="A0A328ACU9"/>
<dbReference type="PROSITE" id="PS51257">
    <property type="entry name" value="PROKAR_LIPOPROTEIN"/>
    <property type="match status" value="1"/>
</dbReference>
<reference evidence="3" key="1">
    <citation type="submission" date="2018-05" db="EMBL/GenBank/DDBJ databases">
        <authorList>
            <person name="Li X."/>
        </authorList>
    </citation>
    <scope>NUCLEOTIDE SEQUENCE [LARGE SCALE GENOMIC DNA]</scope>
    <source>
        <strain evidence="3">YIM 73061</strain>
    </source>
</reference>
<dbReference type="Proteomes" id="UP000249725">
    <property type="component" value="Unassembled WGS sequence"/>
</dbReference>
<comment type="caution">
    <text evidence="2">The sequence shown here is derived from an EMBL/GenBank/DDBJ whole genome shotgun (WGS) entry which is preliminary data.</text>
</comment>
<feature type="signal peptide" evidence="1">
    <location>
        <begin position="1"/>
        <end position="20"/>
    </location>
</feature>
<evidence type="ECO:0000313" key="2">
    <source>
        <dbReference type="EMBL" id="RAK52327.1"/>
    </source>
</evidence>
<dbReference type="EMBL" id="QFYR01000003">
    <property type="protein sequence ID" value="RAK52327.1"/>
    <property type="molecule type" value="Genomic_DNA"/>
</dbReference>
<organism evidence="2 3">
    <name type="scientific">Phenylobacterium deserti</name>
    <dbReference type="NCBI Taxonomy" id="1914756"/>
    <lineage>
        <taxon>Bacteria</taxon>
        <taxon>Pseudomonadati</taxon>
        <taxon>Pseudomonadota</taxon>
        <taxon>Alphaproteobacteria</taxon>
        <taxon>Caulobacterales</taxon>
        <taxon>Caulobacteraceae</taxon>
        <taxon>Phenylobacterium</taxon>
    </lineage>
</organism>
<evidence type="ECO:0000256" key="1">
    <source>
        <dbReference type="SAM" id="SignalP"/>
    </source>
</evidence>
<evidence type="ECO:0000313" key="3">
    <source>
        <dbReference type="Proteomes" id="UP000249725"/>
    </source>
</evidence>
<sequence length="248" mass="25734">MQRSRVHLALVLLLATAACRGGDGASEGDASGYLAPPVVAEARLEGGQAQLAGEAAPRAEVRLASPTGEALQVKADAEGRWRIVLPPAGRPRIFGLSMRVGERRTQAPGYVVVAPNGQAALLRAGVGAQRLDQPSRLRIGAVDFDGQGATVLSGRAPPNALLAVRVDGRHATDGRADEEGRYSIALPTPAGRRRFEVVSDGVAQTLEVDLARAPPLAEGPLRSQFSPSGLQLDWLTPGGGVQSTILPG</sequence>
<protein>
    <recommendedName>
        <fullName evidence="4">Carboxypeptidase regulatory-like domain-containing protein</fullName>
    </recommendedName>
</protein>
<keyword evidence="1" id="KW-0732">Signal</keyword>
<feature type="chain" id="PRO_5016382746" description="Carboxypeptidase regulatory-like domain-containing protein" evidence="1">
    <location>
        <begin position="21"/>
        <end position="248"/>
    </location>
</feature>
<proteinExistence type="predicted"/>
<name>A0A328ACU9_9CAUL</name>